<evidence type="ECO:0000313" key="9">
    <source>
        <dbReference type="Proteomes" id="UP000327194"/>
    </source>
</evidence>
<dbReference type="Proteomes" id="UP000327194">
    <property type="component" value="Chromosome"/>
</dbReference>
<sequence length="132" mass="14955">MKKQISMILSMVLIVIVAIFVLLNMSSAEINFGFTTVKMPLILVLLLTLLIGALIMFLLSMISSFKNGSQRKKESRNSQKVIDGLKDQVTDLNKQVDSLQMQLKNSISKQKVNQDNRNVEDVINKQQKDDEK</sequence>
<accession>A0AAE6P0T5</accession>
<dbReference type="PANTHER" id="PTHR41335">
    <property type="entry name" value="MEMBRANE PROTEIN-RELATED"/>
    <property type="match status" value="1"/>
</dbReference>
<evidence type="ECO:0000259" key="7">
    <source>
        <dbReference type="Pfam" id="PF06305"/>
    </source>
</evidence>
<evidence type="ECO:0000256" key="1">
    <source>
        <dbReference type="ARBA" id="ARBA00022475"/>
    </source>
</evidence>
<evidence type="ECO:0000256" key="4">
    <source>
        <dbReference type="ARBA" id="ARBA00023136"/>
    </source>
</evidence>
<dbReference type="RefSeq" id="WP_010021276.1">
    <property type="nucleotide sequence ID" value="NZ_AZDS01000001.1"/>
</dbReference>
<feature type="transmembrane region" description="Helical" evidence="6">
    <location>
        <begin position="38"/>
        <end position="62"/>
    </location>
</feature>
<dbReference type="PANTHER" id="PTHR41335:SF1">
    <property type="entry name" value="MEMBRANE PROTEIN"/>
    <property type="match status" value="1"/>
</dbReference>
<feature type="domain" description="Lipopolysaccharide assembly protein A" evidence="7">
    <location>
        <begin position="24"/>
        <end position="89"/>
    </location>
</feature>
<dbReference type="AlphaFoldDB" id="A0AAE6P0T5"/>
<dbReference type="KEGG" id="lfv:LF543_03995"/>
<feature type="compositionally biased region" description="Basic and acidic residues" evidence="5">
    <location>
        <begin position="112"/>
        <end position="132"/>
    </location>
</feature>
<evidence type="ECO:0000256" key="5">
    <source>
        <dbReference type="SAM" id="MobiDB-lite"/>
    </source>
</evidence>
<organism evidence="8 9">
    <name type="scientific">Fructilactobacillus fructivorans</name>
    <dbReference type="NCBI Taxonomy" id="1614"/>
    <lineage>
        <taxon>Bacteria</taxon>
        <taxon>Bacillati</taxon>
        <taxon>Bacillota</taxon>
        <taxon>Bacilli</taxon>
        <taxon>Lactobacillales</taxon>
        <taxon>Lactobacillaceae</taxon>
        <taxon>Fructilactobacillus</taxon>
    </lineage>
</organism>
<evidence type="ECO:0000313" key="8">
    <source>
        <dbReference type="EMBL" id="QFX92769.1"/>
    </source>
</evidence>
<evidence type="ECO:0000256" key="2">
    <source>
        <dbReference type="ARBA" id="ARBA00022692"/>
    </source>
</evidence>
<keyword evidence="1" id="KW-1003">Cell membrane</keyword>
<proteinExistence type="predicted"/>
<keyword evidence="2 6" id="KW-0812">Transmembrane</keyword>
<keyword evidence="3 6" id="KW-1133">Transmembrane helix</keyword>
<gene>
    <name evidence="8" type="ORF">LF543_03995</name>
</gene>
<reference evidence="8 9" key="1">
    <citation type="submission" date="2019-10" db="EMBL/GenBank/DDBJ databases">
        <title>Genome sequencing of Lactobacillus fructivorans.</title>
        <authorList>
            <person name="Kim K."/>
        </authorList>
    </citation>
    <scope>NUCLEOTIDE SEQUENCE [LARGE SCALE GENOMIC DNA]</scope>
    <source>
        <strain evidence="8 9">LF543</strain>
    </source>
</reference>
<protein>
    <submittedName>
        <fullName evidence="8">DUF1049 domain-containing protein</fullName>
    </submittedName>
</protein>
<dbReference type="Pfam" id="PF06305">
    <property type="entry name" value="LapA_dom"/>
    <property type="match status" value="1"/>
</dbReference>
<dbReference type="EMBL" id="CP045562">
    <property type="protein sequence ID" value="QFX92769.1"/>
    <property type="molecule type" value="Genomic_DNA"/>
</dbReference>
<dbReference type="GO" id="GO:0005886">
    <property type="term" value="C:plasma membrane"/>
    <property type="evidence" value="ECO:0007669"/>
    <property type="project" value="InterPro"/>
</dbReference>
<evidence type="ECO:0000256" key="3">
    <source>
        <dbReference type="ARBA" id="ARBA00022989"/>
    </source>
</evidence>
<feature type="region of interest" description="Disordered" evidence="5">
    <location>
        <begin position="109"/>
        <end position="132"/>
    </location>
</feature>
<keyword evidence="4 6" id="KW-0472">Membrane</keyword>
<dbReference type="InterPro" id="IPR010445">
    <property type="entry name" value="LapA_dom"/>
</dbReference>
<evidence type="ECO:0000256" key="6">
    <source>
        <dbReference type="SAM" id="Phobius"/>
    </source>
</evidence>
<name>A0AAE6P0T5_9LACO</name>